<dbReference type="PANTHER" id="PTHR30055:SF223">
    <property type="entry name" value="HTH-TYPE TRANSCRIPTIONAL REGULATOR UIDR"/>
    <property type="match status" value="1"/>
</dbReference>
<name>A0A8X8FVB8_9GAMM</name>
<dbReference type="Proteomes" id="UP000636938">
    <property type="component" value="Unassembled WGS sequence"/>
</dbReference>
<dbReference type="AlphaFoldDB" id="A0A8X8FVB8"/>
<comment type="caution">
    <text evidence="5">The sequence shown here is derived from an EMBL/GenBank/DDBJ whole genome shotgun (WGS) entry which is preliminary data.</text>
</comment>
<evidence type="ECO:0000259" key="4">
    <source>
        <dbReference type="PROSITE" id="PS50977"/>
    </source>
</evidence>
<feature type="domain" description="HTH tetR-type" evidence="4">
    <location>
        <begin position="56"/>
        <end position="116"/>
    </location>
</feature>
<dbReference type="Gene3D" id="1.10.357.10">
    <property type="entry name" value="Tetracycline Repressor, domain 2"/>
    <property type="match status" value="1"/>
</dbReference>
<feature type="DNA-binding region" description="H-T-H motif" evidence="2">
    <location>
        <begin position="79"/>
        <end position="98"/>
    </location>
</feature>
<accession>A0A8X8FVB8</accession>
<dbReference type="InterPro" id="IPR001647">
    <property type="entry name" value="HTH_TetR"/>
</dbReference>
<proteinExistence type="predicted"/>
<dbReference type="InterPro" id="IPR050109">
    <property type="entry name" value="HTH-type_TetR-like_transc_reg"/>
</dbReference>
<dbReference type="Pfam" id="PF00440">
    <property type="entry name" value="TetR_N"/>
    <property type="match status" value="1"/>
</dbReference>
<dbReference type="GO" id="GO:0000976">
    <property type="term" value="F:transcription cis-regulatory region binding"/>
    <property type="evidence" value="ECO:0007669"/>
    <property type="project" value="TreeGrafter"/>
</dbReference>
<dbReference type="PRINTS" id="PR00455">
    <property type="entry name" value="HTHTETR"/>
</dbReference>
<dbReference type="InterPro" id="IPR009057">
    <property type="entry name" value="Homeodomain-like_sf"/>
</dbReference>
<evidence type="ECO:0000256" key="1">
    <source>
        <dbReference type="ARBA" id="ARBA00023125"/>
    </source>
</evidence>
<dbReference type="PROSITE" id="PS50977">
    <property type="entry name" value="HTH_TETR_2"/>
    <property type="match status" value="1"/>
</dbReference>
<dbReference type="GO" id="GO:0003700">
    <property type="term" value="F:DNA-binding transcription factor activity"/>
    <property type="evidence" value="ECO:0007669"/>
    <property type="project" value="TreeGrafter"/>
</dbReference>
<evidence type="ECO:0000313" key="5">
    <source>
        <dbReference type="EMBL" id="MBD7954501.1"/>
    </source>
</evidence>
<evidence type="ECO:0000256" key="2">
    <source>
        <dbReference type="PROSITE-ProRule" id="PRU00335"/>
    </source>
</evidence>
<evidence type="ECO:0000313" key="6">
    <source>
        <dbReference type="Proteomes" id="UP000636938"/>
    </source>
</evidence>
<sequence length="239" mass="25630">MSPVRRACWHRIPASRSRIWIRPTRSDAASPTPGVESLPKSSATATPAPRRRLPRQARTRQLLDMAWALISEEGTDQLTLGRLAEAAGVTKPVAYDHFGTRNGLLAALYEDYDVRQTAIFDTAVDAAKATLHEKARVVAASYVECVLTQGQEISAVVAALGGSPELQAVKRSYQHAFIEKCQRIFAPFAGTAGVSNAGMWAVLGAADTLSQAAADGDISRSQASDELMQTLLAVVKRSA</sequence>
<dbReference type="SUPFAM" id="SSF46689">
    <property type="entry name" value="Homeodomain-like"/>
    <property type="match status" value="1"/>
</dbReference>
<organism evidence="5 6">
    <name type="scientific">Stenotrophomonas lacuserhaii</name>
    <dbReference type="NCBI Taxonomy" id="2760084"/>
    <lineage>
        <taxon>Bacteria</taxon>
        <taxon>Pseudomonadati</taxon>
        <taxon>Pseudomonadota</taxon>
        <taxon>Gammaproteobacteria</taxon>
        <taxon>Lysobacterales</taxon>
        <taxon>Lysobacteraceae</taxon>
        <taxon>Stenotrophomonas</taxon>
    </lineage>
</organism>
<evidence type="ECO:0000256" key="3">
    <source>
        <dbReference type="SAM" id="MobiDB-lite"/>
    </source>
</evidence>
<keyword evidence="6" id="KW-1185">Reference proteome</keyword>
<gene>
    <name evidence="5" type="ORF">H9654_09800</name>
</gene>
<feature type="region of interest" description="Disordered" evidence="3">
    <location>
        <begin position="22"/>
        <end position="55"/>
    </location>
</feature>
<protein>
    <submittedName>
        <fullName evidence="5">TetR/AcrR family transcriptional regulator</fullName>
    </submittedName>
</protein>
<reference evidence="5 6" key="1">
    <citation type="submission" date="2020-08" db="EMBL/GenBank/DDBJ databases">
        <title>A Genomic Blueprint of the Chicken Gut Microbiome.</title>
        <authorList>
            <person name="Gilroy R."/>
            <person name="Ravi A."/>
            <person name="Getino M."/>
            <person name="Pursley I."/>
            <person name="Horton D.L."/>
            <person name="Alikhan N.-F."/>
            <person name="Baker D."/>
            <person name="Gharbi K."/>
            <person name="Hall N."/>
            <person name="Watson M."/>
            <person name="Adriaenssens E.M."/>
            <person name="Foster-Nyarko E."/>
            <person name="Jarju S."/>
            <person name="Secka A."/>
            <person name="Antonio M."/>
            <person name="Oren A."/>
            <person name="Chaudhuri R."/>
            <person name="La Ragione R.M."/>
            <person name="Hildebrand F."/>
            <person name="Pallen M.J."/>
        </authorList>
    </citation>
    <scope>NUCLEOTIDE SEQUENCE [LARGE SCALE GENOMIC DNA]</scope>
    <source>
        <strain evidence="5 6">Sa5BUN4</strain>
    </source>
</reference>
<dbReference type="PANTHER" id="PTHR30055">
    <property type="entry name" value="HTH-TYPE TRANSCRIPTIONAL REGULATOR RUTR"/>
    <property type="match status" value="1"/>
</dbReference>
<dbReference type="EMBL" id="JACSQS010000008">
    <property type="protein sequence ID" value="MBD7954501.1"/>
    <property type="molecule type" value="Genomic_DNA"/>
</dbReference>
<keyword evidence="1 2" id="KW-0238">DNA-binding</keyword>